<accession>A0ABU3H338</accession>
<dbReference type="SUPFAM" id="SSF109854">
    <property type="entry name" value="DinB/YfiT-like putative metalloenzymes"/>
    <property type="match status" value="1"/>
</dbReference>
<evidence type="ECO:0000259" key="1">
    <source>
        <dbReference type="Pfam" id="PF12867"/>
    </source>
</evidence>
<keyword evidence="3" id="KW-1185">Reference proteome</keyword>
<gene>
    <name evidence="2" type="ORF">J2Z22_000388</name>
</gene>
<dbReference type="InterPro" id="IPR034660">
    <property type="entry name" value="DinB/YfiT-like"/>
</dbReference>
<dbReference type="EMBL" id="JAUSUY010000001">
    <property type="protein sequence ID" value="MDT3424876.1"/>
    <property type="molecule type" value="Genomic_DNA"/>
</dbReference>
<dbReference type="Proteomes" id="UP001248709">
    <property type="component" value="Unassembled WGS sequence"/>
</dbReference>
<dbReference type="InterPro" id="IPR024775">
    <property type="entry name" value="DinB-like"/>
</dbReference>
<name>A0ABU3H338_9BACL</name>
<organism evidence="2 3">
    <name type="scientific">Paenibacillus forsythiae</name>
    <dbReference type="NCBI Taxonomy" id="365616"/>
    <lineage>
        <taxon>Bacteria</taxon>
        <taxon>Bacillati</taxon>
        <taxon>Bacillota</taxon>
        <taxon>Bacilli</taxon>
        <taxon>Bacillales</taxon>
        <taxon>Paenibacillaceae</taxon>
        <taxon>Paenibacillus</taxon>
    </lineage>
</organism>
<dbReference type="Pfam" id="PF12867">
    <property type="entry name" value="DinB_2"/>
    <property type="match status" value="1"/>
</dbReference>
<feature type="domain" description="DinB-like" evidence="1">
    <location>
        <begin position="13"/>
        <end position="140"/>
    </location>
</feature>
<dbReference type="RefSeq" id="WP_025700287.1">
    <property type="nucleotide sequence ID" value="NZ_JAUSUY010000001.1"/>
</dbReference>
<reference evidence="2 3" key="1">
    <citation type="submission" date="2023-07" db="EMBL/GenBank/DDBJ databases">
        <title>Genomic Encyclopedia of Type Strains, Phase IV (KMG-IV): sequencing the most valuable type-strain genomes for metagenomic binning, comparative biology and taxonomic classification.</title>
        <authorList>
            <person name="Goeker M."/>
        </authorList>
    </citation>
    <scope>NUCLEOTIDE SEQUENCE [LARGE SCALE GENOMIC DNA]</scope>
    <source>
        <strain evidence="2 3">T98</strain>
    </source>
</reference>
<protein>
    <recommendedName>
        <fullName evidence="1">DinB-like domain-containing protein</fullName>
    </recommendedName>
</protein>
<comment type="caution">
    <text evidence="2">The sequence shown here is derived from an EMBL/GenBank/DDBJ whole genome shotgun (WGS) entry which is preliminary data.</text>
</comment>
<dbReference type="Gene3D" id="1.20.120.450">
    <property type="entry name" value="dinb family like domain"/>
    <property type="match status" value="1"/>
</dbReference>
<evidence type="ECO:0000313" key="2">
    <source>
        <dbReference type="EMBL" id="MDT3424876.1"/>
    </source>
</evidence>
<evidence type="ECO:0000313" key="3">
    <source>
        <dbReference type="Proteomes" id="UP001248709"/>
    </source>
</evidence>
<sequence>MINQKMVTILERQLEPTLQMLEQLVEVCSEEIWQDQKTLYWKHILHAITGIEFWFRQEGEQFHLPDFNKDVTPDFDKECKDHPTKYELAKYINEMKQKSQEFFNRLNDELLLEPCDIYNKITKADAILMQVRHIQHHIGYCNNILSARKNETVKWLGHGE</sequence>
<proteinExistence type="predicted"/>